<evidence type="ECO:0000256" key="1">
    <source>
        <dbReference type="SAM" id="Phobius"/>
    </source>
</evidence>
<keyword evidence="1" id="KW-0472">Membrane</keyword>
<dbReference type="AlphaFoldDB" id="A0A1L8D6T2"/>
<proteinExistence type="predicted"/>
<keyword evidence="1" id="KW-0812">Transmembrane</keyword>
<sequence>MMIVVHKQMHKQMMIMITMTMIMITMEIVHVRGITIIHVEHQILPRIMLVIMQLMMITTTTKMIVIERGIRQEIVLQLRPFPILRVALRYVVLMVMV</sequence>
<protein>
    <submittedName>
        <fullName evidence="2">Uncharacterized protein</fullName>
    </submittedName>
</protein>
<keyword evidence="1" id="KW-1133">Transmembrane helix</keyword>
<reference evidence="2" key="1">
    <citation type="submission" date="2016-12" db="EMBL/GenBank/DDBJ databases">
        <title>An insight into the sialome and mialome of the sand fly, Nyssomyia neivai.</title>
        <authorList>
            <person name="Sebastian V."/>
            <person name="Goulart T.M."/>
            <person name="Oliveira W."/>
            <person name="Calvo E."/>
            <person name="Oliveira L.F."/>
            <person name="Pinto M.C."/>
            <person name="Rosselino A.M."/>
            <person name="Ribeiro J.M."/>
        </authorList>
    </citation>
    <scope>NUCLEOTIDE SEQUENCE</scope>
</reference>
<accession>A0A1L8D6T2</accession>
<feature type="transmembrane region" description="Helical" evidence="1">
    <location>
        <begin position="12"/>
        <end position="31"/>
    </location>
</feature>
<dbReference type="EMBL" id="GFDF01011918">
    <property type="protein sequence ID" value="JAV02166.1"/>
    <property type="molecule type" value="Transcribed_RNA"/>
</dbReference>
<organism evidence="2">
    <name type="scientific">Nyssomyia neivai</name>
    <dbReference type="NCBI Taxonomy" id="330878"/>
    <lineage>
        <taxon>Eukaryota</taxon>
        <taxon>Metazoa</taxon>
        <taxon>Ecdysozoa</taxon>
        <taxon>Arthropoda</taxon>
        <taxon>Hexapoda</taxon>
        <taxon>Insecta</taxon>
        <taxon>Pterygota</taxon>
        <taxon>Neoptera</taxon>
        <taxon>Endopterygota</taxon>
        <taxon>Diptera</taxon>
        <taxon>Nematocera</taxon>
        <taxon>Psychodoidea</taxon>
        <taxon>Psychodidae</taxon>
        <taxon>Nyssomyia</taxon>
    </lineage>
</organism>
<feature type="transmembrane region" description="Helical" evidence="1">
    <location>
        <begin position="43"/>
        <end position="66"/>
    </location>
</feature>
<name>A0A1L8D6T2_9DIPT</name>
<evidence type="ECO:0000313" key="2">
    <source>
        <dbReference type="EMBL" id="JAV02166.1"/>
    </source>
</evidence>